<dbReference type="STRING" id="947013.SAMN04488109_0063"/>
<feature type="chain" id="PRO_5013155323" description="MetA-pathway of phenol degradation" evidence="1">
    <location>
        <begin position="23"/>
        <end position="308"/>
    </location>
</feature>
<keyword evidence="3" id="KW-1185">Reference proteome</keyword>
<protein>
    <recommendedName>
        <fullName evidence="4">MetA-pathway of phenol degradation</fullName>
    </recommendedName>
</protein>
<evidence type="ECO:0008006" key="4">
    <source>
        <dbReference type="Google" id="ProtNLM"/>
    </source>
</evidence>
<dbReference type="EMBL" id="FQWQ01000001">
    <property type="protein sequence ID" value="SHG40021.1"/>
    <property type="molecule type" value="Genomic_DNA"/>
</dbReference>
<dbReference type="RefSeq" id="WP_073129772.1">
    <property type="nucleotide sequence ID" value="NZ_FQWQ01000001.1"/>
</dbReference>
<proteinExistence type="predicted"/>
<evidence type="ECO:0000256" key="1">
    <source>
        <dbReference type="SAM" id="SignalP"/>
    </source>
</evidence>
<accession>A0A1M5JHK9</accession>
<dbReference type="SUPFAM" id="SSF56925">
    <property type="entry name" value="OMPA-like"/>
    <property type="match status" value="1"/>
</dbReference>
<feature type="signal peptide" evidence="1">
    <location>
        <begin position="1"/>
        <end position="22"/>
    </location>
</feature>
<gene>
    <name evidence="2" type="ORF">SAMN04488109_0063</name>
</gene>
<organism evidence="2 3">
    <name type="scientific">Chryseolinea serpens</name>
    <dbReference type="NCBI Taxonomy" id="947013"/>
    <lineage>
        <taxon>Bacteria</taxon>
        <taxon>Pseudomonadati</taxon>
        <taxon>Bacteroidota</taxon>
        <taxon>Cytophagia</taxon>
        <taxon>Cytophagales</taxon>
        <taxon>Fulvivirgaceae</taxon>
        <taxon>Chryseolinea</taxon>
    </lineage>
</organism>
<evidence type="ECO:0000313" key="3">
    <source>
        <dbReference type="Proteomes" id="UP000184212"/>
    </source>
</evidence>
<keyword evidence="1" id="KW-0732">Signal</keyword>
<dbReference type="InterPro" id="IPR011250">
    <property type="entry name" value="OMP/PagP_B-barrel"/>
</dbReference>
<evidence type="ECO:0000313" key="2">
    <source>
        <dbReference type="EMBL" id="SHG40021.1"/>
    </source>
</evidence>
<reference evidence="2 3" key="1">
    <citation type="submission" date="2016-11" db="EMBL/GenBank/DDBJ databases">
        <authorList>
            <person name="Jaros S."/>
            <person name="Januszkiewicz K."/>
            <person name="Wedrychowicz H."/>
        </authorList>
    </citation>
    <scope>NUCLEOTIDE SEQUENCE [LARGE SCALE GENOMIC DNA]</scope>
    <source>
        <strain evidence="2 3">DSM 24574</strain>
    </source>
</reference>
<sequence>MKTRLTPLLVFAFAVAAQCSQAQEIDQDKLLRMRDSLDNLLVINPTASAILVKKHELELYSFNTFLTSTQFNDKNGSNANLAGKQLLFNSLFQVNYGLSRDRRVNLGVDVTFRAYRYDIDKSSKVLSLFQDNPGNSTAVSYVGPRIRFQPFRRIRNFTYQSYVWLPVGPKETQVALGSSKVNWGNTFFFYKYFTDKLGFFSQLNFALAFPSANSESEAKTEFYLPISVSLSYVVTRKDLLFGTLSYSWTNIDVSKITEGADSDFAQYGVGYQHIFSKRFFANASYTGTLMARNYGKWSGANVCLRYVF</sequence>
<name>A0A1M5JHK9_9BACT</name>
<dbReference type="OrthoDB" id="937501at2"/>
<dbReference type="AlphaFoldDB" id="A0A1M5JHK9"/>
<dbReference type="Proteomes" id="UP000184212">
    <property type="component" value="Unassembled WGS sequence"/>
</dbReference>